<evidence type="ECO:0000256" key="2">
    <source>
        <dbReference type="ARBA" id="ARBA00022692"/>
    </source>
</evidence>
<dbReference type="GO" id="GO:0005886">
    <property type="term" value="C:plasma membrane"/>
    <property type="evidence" value="ECO:0007669"/>
    <property type="project" value="InterPro"/>
</dbReference>
<dbReference type="Pfam" id="PF05359">
    <property type="entry name" value="DUF748"/>
    <property type="match status" value="1"/>
</dbReference>
<evidence type="ECO:0000259" key="7">
    <source>
        <dbReference type="Pfam" id="PF04357"/>
    </source>
</evidence>
<feature type="region of interest" description="Disordered" evidence="5">
    <location>
        <begin position="1"/>
        <end position="22"/>
    </location>
</feature>
<dbReference type="GO" id="GO:0009306">
    <property type="term" value="P:protein secretion"/>
    <property type="evidence" value="ECO:0007669"/>
    <property type="project" value="InterPro"/>
</dbReference>
<keyword evidence="2 6" id="KW-0812">Transmembrane</keyword>
<dbReference type="PANTHER" id="PTHR36985:SF1">
    <property type="entry name" value="TRANSLOCATION AND ASSEMBLY MODULE SUBUNIT TAMB"/>
    <property type="match status" value="1"/>
</dbReference>
<protein>
    <recommendedName>
        <fullName evidence="7">Translocation and assembly module TamB C-terminal domain-containing protein</fullName>
    </recommendedName>
</protein>
<reference evidence="9" key="1">
    <citation type="submission" date="2018-02" db="EMBL/GenBank/DDBJ databases">
        <authorList>
            <person name="Hausmann B."/>
        </authorList>
    </citation>
    <scope>NUCLEOTIDE SEQUENCE [LARGE SCALE GENOMIC DNA]</scope>
    <source>
        <strain evidence="9">Peat soil MAG SbA5</strain>
    </source>
</reference>
<evidence type="ECO:0000256" key="3">
    <source>
        <dbReference type="ARBA" id="ARBA00022989"/>
    </source>
</evidence>
<evidence type="ECO:0000313" key="8">
    <source>
        <dbReference type="EMBL" id="SPE17350.1"/>
    </source>
</evidence>
<evidence type="ECO:0000256" key="1">
    <source>
        <dbReference type="ARBA" id="ARBA00004167"/>
    </source>
</evidence>
<proteinExistence type="predicted"/>
<comment type="subcellular location">
    <subcellularLocation>
        <location evidence="1">Membrane</location>
        <topology evidence="1">Single-pass membrane protein</topology>
    </subcellularLocation>
</comment>
<keyword evidence="4 6" id="KW-0472">Membrane</keyword>
<dbReference type="OrthoDB" id="98258at2"/>
<dbReference type="GO" id="GO:0097347">
    <property type="term" value="C:TAM protein secretion complex"/>
    <property type="evidence" value="ECO:0007669"/>
    <property type="project" value="TreeGrafter"/>
</dbReference>
<evidence type="ECO:0000313" key="9">
    <source>
        <dbReference type="Proteomes" id="UP000239735"/>
    </source>
</evidence>
<dbReference type="EMBL" id="OKRB01000001">
    <property type="protein sequence ID" value="SPE17350.1"/>
    <property type="molecule type" value="Genomic_DNA"/>
</dbReference>
<feature type="domain" description="Translocation and assembly module TamB C-terminal" evidence="7">
    <location>
        <begin position="1080"/>
        <end position="1408"/>
    </location>
</feature>
<dbReference type="InterPro" id="IPR007452">
    <property type="entry name" value="TamB_C"/>
</dbReference>
<sequence>MSDRDAAPIAQEHAMPPDPSSGRMRRRLRRFFLRHLPLSVAGAFVLLLLLAAGAYFAASTSAFENVVRKRLIAEIGNLTGGRVEIASFHWRLFHLEAEADGVVIHGTEDPGEAPYAQVASLRVQVSILGILSPHVQLRNLNIIRPSLHLIVYPDGSTNQPHPRKPETSSKPAIETLFNLQAGHVAVENGTLDFDDRAAVFDYQNRYAPLDFEANDVSVVTRYARAAHGAPEFYRIEVGATNLNLTRRIPRRKTAAAQGAVQATLDLEQNRAFLRSLTFKARGSGIKDQGLLVSGVLEDFTHSRWQAKVAGDLDMRLLEPVTGYADAPEGIARVDLSAAGLEGAFDIDGGVHVAQGSYIGAGITAAGITLDARVHADRKQLLITQIVARLRQGGEIQGSVDLEPWLPAASSVITRPPAIEAEGTPGARNVLVRAAPWNVPVNGKVTAAFKDVTLDAILDMVCAPPFRRLGLDSLVNGPAEATWSNGDARSIAVTAAFGLSPSAHAPAGEAPTRGAIDATYRQRTGAVELRELELQLPASELDARGAIGAYPLKSASAINVDLHSHNLGEFDTVLRGLGLERSGKTGIAALPVGLAGHADFHGTWTGSLVKPHLTGSLKATNFALEMPTANGNSNQPQTVHMDSVEAVGSYSPAQIAIQSAQFVRGESRIVLSGTLDASDGSEQSFDKNSVVHAQIAGTNVDIADIQPIFSTGSGQRFPITGDLNTRIQVDGPLHAPSGSGSVEINGGSLYGEAVDHLQIEGAIANEELKVTSATLKGAGGTIAASGSYDFRAKRFQVDAYGAGIDVSRVRWLQQHNLDATGQLRISVTASGTLDDPNLQAEAEVNPLSLGGQRFGALHILTHAANRALHYDASTQLEGAELTLRGDTALNHEYQTQAQLAFTQFNIGALLRMEHVAAVSGESALAGTVAISGPLAHLDQLHGDIQLRQLAMTIAGVPLESDGGVHATLSGGSIHLDPLHVTGEDTDVRAQGTVSLQGSRQIDLAADGSINLKLAETLDPDLTAAGVTTFKVAAHGPLEHPSLQGSIEFQNGSLSLEDLPNGLSQLHGTLEFNQNRLEVKSLTAMSGGGLLSVTGFLAYQRGIFANLSVTGDEVHIRYPEGVTSLANAKLQLQGSQNNLLLSGDVLITRFGMNPDVDLAALGSQANSSLQTIAAPESASNHVRLDVHIASSPQLSFQNAFAKLAGDVDLRLRGTLASPSLLGRVSITEGSAMIAGTRYELERGDITFTNPVRIEPLIDLSATAHVEDYDISLGLNGPLQKLAITYRSDPPLPETDVVSLLALGHTANQQRLYTQQQEQSITNPTTDSLLGGALNATVSNRVQKLFGAGSVKIDPNYLGAFGNSTSRITVQEQLGRDVTLTYATDVNTTSQQLLQAEVAINRHVSLVVARDESGVFSMVIKATRRYR</sequence>
<accession>A0A2N9L273</accession>
<evidence type="ECO:0000256" key="4">
    <source>
        <dbReference type="ARBA" id="ARBA00023136"/>
    </source>
</evidence>
<evidence type="ECO:0000256" key="6">
    <source>
        <dbReference type="SAM" id="Phobius"/>
    </source>
</evidence>
<evidence type="ECO:0000256" key="5">
    <source>
        <dbReference type="SAM" id="MobiDB-lite"/>
    </source>
</evidence>
<dbReference type="PANTHER" id="PTHR36985">
    <property type="entry name" value="TRANSLOCATION AND ASSEMBLY MODULE SUBUNIT TAMB"/>
    <property type="match status" value="1"/>
</dbReference>
<gene>
    <name evidence="8" type="ORF">SBA5_10036</name>
</gene>
<organism evidence="8 9">
    <name type="scientific">Candidatus Sulfuritelmatomonas gaucii</name>
    <dbReference type="NCBI Taxonomy" id="2043161"/>
    <lineage>
        <taxon>Bacteria</taxon>
        <taxon>Pseudomonadati</taxon>
        <taxon>Acidobacteriota</taxon>
        <taxon>Terriglobia</taxon>
        <taxon>Terriglobales</taxon>
        <taxon>Acidobacteriaceae</taxon>
        <taxon>Candidatus Sulfuritelmatomonas</taxon>
    </lineage>
</organism>
<name>A0A2N9L273_9BACT</name>
<keyword evidence="3 6" id="KW-1133">Transmembrane helix</keyword>
<dbReference type="Proteomes" id="UP000239735">
    <property type="component" value="Unassembled WGS sequence"/>
</dbReference>
<feature type="transmembrane region" description="Helical" evidence="6">
    <location>
        <begin position="31"/>
        <end position="58"/>
    </location>
</feature>
<dbReference type="Pfam" id="PF04357">
    <property type="entry name" value="TamB"/>
    <property type="match status" value="1"/>
</dbReference>
<dbReference type="InterPro" id="IPR008023">
    <property type="entry name" value="DUF748"/>
</dbReference>